<keyword evidence="3" id="KW-0936">Ethylene signaling pathway</keyword>
<dbReference type="SUPFAM" id="SSF81383">
    <property type="entry name" value="F-box domain"/>
    <property type="match status" value="1"/>
</dbReference>
<feature type="domain" description="F-box/LRR-repeat protein 15-like leucin rich repeat" evidence="7">
    <location>
        <begin position="480"/>
        <end position="638"/>
    </location>
</feature>
<dbReference type="eggNOG" id="KOG1947">
    <property type="taxonomic scope" value="Eukaryota"/>
</dbReference>
<name>W1P9T0_AMBTC</name>
<gene>
    <name evidence="8" type="ORF">AMTR_s00078p00046140</name>
</gene>
<keyword evidence="4" id="KW-0833">Ubl conjugation pathway</keyword>
<reference evidence="9" key="1">
    <citation type="journal article" date="2013" name="Science">
        <title>The Amborella genome and the evolution of flowering plants.</title>
        <authorList>
            <consortium name="Amborella Genome Project"/>
        </authorList>
    </citation>
    <scope>NUCLEOTIDE SEQUENCE [LARGE SCALE GENOMIC DNA]</scope>
</reference>
<feature type="domain" description="F-box/LRR-repeat protein 15-like leucin rich repeat" evidence="7">
    <location>
        <begin position="181"/>
        <end position="402"/>
    </location>
</feature>
<dbReference type="FunFam" id="3.80.10.10:FF:000473">
    <property type="entry name" value="EIN3-binding F-box protein 1"/>
    <property type="match status" value="1"/>
</dbReference>
<dbReference type="FunFam" id="3.80.10.10:FF:000595">
    <property type="entry name" value="EIN3-binding F-box protein 1"/>
    <property type="match status" value="1"/>
</dbReference>
<dbReference type="Gramene" id="ERN03740">
    <property type="protein sequence ID" value="ERN03740"/>
    <property type="gene ID" value="AMTR_s00078p00046140"/>
</dbReference>
<dbReference type="InterPro" id="IPR057207">
    <property type="entry name" value="FBXL15_LRR"/>
</dbReference>
<dbReference type="InterPro" id="IPR036047">
    <property type="entry name" value="F-box-like_dom_sf"/>
</dbReference>
<evidence type="ECO:0000256" key="1">
    <source>
        <dbReference type="ARBA" id="ARBA00004123"/>
    </source>
</evidence>
<dbReference type="STRING" id="13333.W1P9T0"/>
<protein>
    <submittedName>
        <fullName evidence="8">Uncharacterized protein</fullName>
    </submittedName>
</protein>
<dbReference type="GO" id="GO:0019005">
    <property type="term" value="C:SCF ubiquitin ligase complex"/>
    <property type="evidence" value="ECO:0000318"/>
    <property type="project" value="GO_Central"/>
</dbReference>
<proteinExistence type="predicted"/>
<dbReference type="PANTHER" id="PTHR13318:SF95">
    <property type="entry name" value="F-BOX PROTEIN YLR352W"/>
    <property type="match status" value="1"/>
</dbReference>
<accession>W1P9T0</accession>
<organism evidence="8 9">
    <name type="scientific">Amborella trichopoda</name>
    <dbReference type="NCBI Taxonomy" id="13333"/>
    <lineage>
        <taxon>Eukaryota</taxon>
        <taxon>Viridiplantae</taxon>
        <taxon>Streptophyta</taxon>
        <taxon>Embryophyta</taxon>
        <taxon>Tracheophyta</taxon>
        <taxon>Spermatophyta</taxon>
        <taxon>Magnoliopsida</taxon>
        <taxon>Amborellales</taxon>
        <taxon>Amborellaceae</taxon>
        <taxon>Amborella</taxon>
    </lineage>
</organism>
<dbReference type="PANTHER" id="PTHR13318">
    <property type="entry name" value="PARTNER OF PAIRED, ISOFORM B-RELATED"/>
    <property type="match status" value="1"/>
</dbReference>
<dbReference type="Gene3D" id="1.20.1280.50">
    <property type="match status" value="1"/>
</dbReference>
<evidence type="ECO:0000259" key="7">
    <source>
        <dbReference type="Pfam" id="PF25372"/>
    </source>
</evidence>
<dbReference type="Gene3D" id="3.80.10.10">
    <property type="entry name" value="Ribonuclease Inhibitor"/>
    <property type="match status" value="4"/>
</dbReference>
<dbReference type="CDD" id="cd22159">
    <property type="entry name" value="F-box_AtTIR1-like"/>
    <property type="match status" value="1"/>
</dbReference>
<evidence type="ECO:0000313" key="9">
    <source>
        <dbReference type="Proteomes" id="UP000017836"/>
    </source>
</evidence>
<dbReference type="GO" id="GO:0010105">
    <property type="term" value="P:negative regulation of ethylene-activated signaling pathway"/>
    <property type="evidence" value="ECO:0007669"/>
    <property type="project" value="UniProtKB-ARBA"/>
</dbReference>
<dbReference type="KEGG" id="atr:18431888"/>
<dbReference type="GO" id="GO:0009873">
    <property type="term" value="P:ethylene-activated signaling pathway"/>
    <property type="evidence" value="ECO:0007669"/>
    <property type="project" value="UniProtKB-KW"/>
</dbReference>
<dbReference type="InterPro" id="IPR001810">
    <property type="entry name" value="F-box_dom"/>
</dbReference>
<dbReference type="GO" id="GO:0005634">
    <property type="term" value="C:nucleus"/>
    <property type="evidence" value="ECO:0007669"/>
    <property type="project" value="UniProtKB-SubCell"/>
</dbReference>
<dbReference type="InterPro" id="IPR032675">
    <property type="entry name" value="LRR_dom_sf"/>
</dbReference>
<keyword evidence="5" id="KW-0539">Nucleus</keyword>
<evidence type="ECO:0000256" key="3">
    <source>
        <dbReference type="ARBA" id="ARBA00022745"/>
    </source>
</evidence>
<comment type="pathway">
    <text evidence="2">Protein modification; protein ubiquitination.</text>
</comment>
<sequence length="649" mass="69071">MSTLVKYSGDDRHGGPLYSSGLMDSSLFLSLAPNLDVYCPPRKRSRVTAPFVLWENNTNFQRKPSLDNLPDECLFEILRRVNTSRDRSACACVSKHWLMLQSTIKRVEVVADSKLTCSDALANQEDVASFEIEENGDSNGYLSRSLRGNKATDVRLAAIAVGTGGRGGLGKLLVGGSNPTRGVTDLGLSAIAHGCPALKALSLWNTPFVSDEGLSEIADGCPQLEKLDLCQCPRITDKGLIAVAKKCPSLTTMNLESCEKIGNGALKAIAQSCPNLRSVSIHGCPLIGDQGVASLVSLATHVSKIKLQSLNITDVSLALIGHYGKEIEDLGLVGLHNVSERGFWALGNALGLQKLKLCSIALCMGITDLGLEAIGRGCPNLKQLCLRRCSSLSDKGLEAFTQSAVLLKSLQLEECNKITQMGLLASLFNCRGNLNSLSLVKCMGIRDSLVGLAPLSTCNSLKSLSVRHCSGFGNGCLDILGKACPQLQNLDLSGLCGVTDDGFVALLESREALLLKANLSGCINLTDRSVMALAKLHGESLELLSFEGCGKVTDSGLMAVSSFCVCLKDLDISRCTITDNGLAYLSRAKGLRLQILSLSACLGITDKSLPLLGNFAGSLVGLNLQNCKMVSNGAVELLGEQLWRCDILF</sequence>
<dbReference type="Proteomes" id="UP000017836">
    <property type="component" value="Unassembled WGS sequence"/>
</dbReference>
<evidence type="ECO:0000259" key="6">
    <source>
        <dbReference type="Pfam" id="PF00646"/>
    </source>
</evidence>
<dbReference type="SUPFAM" id="SSF52047">
    <property type="entry name" value="RNI-like"/>
    <property type="match status" value="2"/>
</dbReference>
<evidence type="ECO:0000256" key="5">
    <source>
        <dbReference type="ARBA" id="ARBA00023242"/>
    </source>
</evidence>
<dbReference type="EMBL" id="KI394330">
    <property type="protein sequence ID" value="ERN03740.1"/>
    <property type="molecule type" value="Genomic_DNA"/>
</dbReference>
<dbReference type="FunFam" id="3.80.10.10:FF:000451">
    <property type="entry name" value="EIN3-binding F-box protein 1"/>
    <property type="match status" value="1"/>
</dbReference>
<dbReference type="OMA" id="SCANICN"/>
<feature type="domain" description="F-box" evidence="6">
    <location>
        <begin position="66"/>
        <end position="98"/>
    </location>
</feature>
<dbReference type="Pfam" id="PF25372">
    <property type="entry name" value="DUF7885"/>
    <property type="match status" value="2"/>
</dbReference>
<comment type="subcellular location">
    <subcellularLocation>
        <location evidence="1">Nucleus</location>
    </subcellularLocation>
</comment>
<dbReference type="HOGENOM" id="CLU_016072_2_0_1"/>
<evidence type="ECO:0000313" key="8">
    <source>
        <dbReference type="EMBL" id="ERN03740.1"/>
    </source>
</evidence>
<dbReference type="InterPro" id="IPR006553">
    <property type="entry name" value="Leu-rich_rpt_Cys-con_subtyp"/>
</dbReference>
<dbReference type="SMART" id="SM00367">
    <property type="entry name" value="LRR_CC"/>
    <property type="match status" value="14"/>
</dbReference>
<dbReference type="AlphaFoldDB" id="W1P9T0"/>
<dbReference type="GO" id="GO:0031146">
    <property type="term" value="P:SCF-dependent proteasomal ubiquitin-dependent protein catabolic process"/>
    <property type="evidence" value="ECO:0000318"/>
    <property type="project" value="GO_Central"/>
</dbReference>
<keyword evidence="9" id="KW-1185">Reference proteome</keyword>
<evidence type="ECO:0000256" key="2">
    <source>
        <dbReference type="ARBA" id="ARBA00004906"/>
    </source>
</evidence>
<evidence type="ECO:0000256" key="4">
    <source>
        <dbReference type="ARBA" id="ARBA00022786"/>
    </source>
</evidence>
<dbReference type="Pfam" id="PF00646">
    <property type="entry name" value="F-box"/>
    <property type="match status" value="1"/>
</dbReference>
<dbReference type="OrthoDB" id="550575at2759"/>